<dbReference type="Proteomes" id="UP000199398">
    <property type="component" value="Unassembled WGS sequence"/>
</dbReference>
<feature type="transmembrane region" description="Helical" evidence="1">
    <location>
        <begin position="203"/>
        <end position="225"/>
    </location>
</feature>
<feature type="transmembrane region" description="Helical" evidence="1">
    <location>
        <begin position="95"/>
        <end position="117"/>
    </location>
</feature>
<keyword evidence="1" id="KW-0812">Transmembrane</keyword>
<reference evidence="3 4" key="1">
    <citation type="submission" date="2016-10" db="EMBL/GenBank/DDBJ databases">
        <authorList>
            <person name="de Groot N.N."/>
        </authorList>
    </citation>
    <scope>NUCLEOTIDE SEQUENCE [LARGE SCALE GENOMIC DNA]</scope>
    <source>
        <strain evidence="3 4">CPCC 201259</strain>
    </source>
</reference>
<accession>A0A1I5ILP0</accession>
<sequence length="294" mass="31092">MNNPLKTRTDSSEAATLPRMWALGAAVALATVTAVLRTFVQAAPVIEALMASDAPAESQQALRMMWHGMTAIFWTCPVVLVLLRNRPASVTRPVLGCLALLNGSQAVLYAVTGLWVVHGPLSVPEWALPAAVAVLTWLARPARSPGPPAAQARRGRGRLVLLWIALINAAFNAVFHTVEGTLMSWPAELLASDTAAGPKLTLYAMWLFSCVLFCAVAVTMARSLWTSSAACRFLLRYLAVLVAALGVSWAGAIAFGAGPDLPLIGPVSLALQAVLAALCAPPEPSRQRTPAQEE</sequence>
<organism evidence="3 4">
    <name type="scientific">Saccharopolyspora antimicrobica</name>
    <dbReference type="NCBI Taxonomy" id="455193"/>
    <lineage>
        <taxon>Bacteria</taxon>
        <taxon>Bacillati</taxon>
        <taxon>Actinomycetota</taxon>
        <taxon>Actinomycetes</taxon>
        <taxon>Pseudonocardiales</taxon>
        <taxon>Pseudonocardiaceae</taxon>
        <taxon>Saccharopolyspora</taxon>
    </lineage>
</organism>
<evidence type="ECO:0000313" key="2">
    <source>
        <dbReference type="EMBL" id="RKT84046.1"/>
    </source>
</evidence>
<dbReference type="Proteomes" id="UP000270697">
    <property type="component" value="Unassembled WGS sequence"/>
</dbReference>
<evidence type="ECO:0000313" key="5">
    <source>
        <dbReference type="Proteomes" id="UP000270697"/>
    </source>
</evidence>
<dbReference type="STRING" id="455193.SAMN05421805_11925"/>
<feature type="transmembrane region" description="Helical" evidence="1">
    <location>
        <begin position="160"/>
        <end position="183"/>
    </location>
</feature>
<name>A0A1I5ILP0_9PSEU</name>
<protein>
    <submittedName>
        <fullName evidence="3">Uncharacterized protein</fullName>
    </submittedName>
</protein>
<keyword evidence="5" id="KW-1185">Reference proteome</keyword>
<feature type="transmembrane region" description="Helical" evidence="1">
    <location>
        <begin position="123"/>
        <end position="139"/>
    </location>
</feature>
<proteinExistence type="predicted"/>
<reference evidence="2 5" key="2">
    <citation type="submission" date="2018-10" db="EMBL/GenBank/DDBJ databases">
        <title>Sequencing the genomes of 1000 actinobacteria strains.</title>
        <authorList>
            <person name="Klenk H.-P."/>
        </authorList>
    </citation>
    <scope>NUCLEOTIDE SEQUENCE [LARGE SCALE GENOMIC DNA]</scope>
    <source>
        <strain evidence="2 5">DSM 45119</strain>
    </source>
</reference>
<evidence type="ECO:0000313" key="4">
    <source>
        <dbReference type="Proteomes" id="UP000199398"/>
    </source>
</evidence>
<keyword evidence="1" id="KW-1133">Transmembrane helix</keyword>
<evidence type="ECO:0000256" key="1">
    <source>
        <dbReference type="SAM" id="Phobius"/>
    </source>
</evidence>
<keyword evidence="1" id="KW-0472">Membrane</keyword>
<gene>
    <name evidence="2" type="ORF">ATL45_2345</name>
    <name evidence="3" type="ORF">SAMN05421805_11925</name>
</gene>
<evidence type="ECO:0000313" key="3">
    <source>
        <dbReference type="EMBL" id="SFO61517.1"/>
    </source>
</evidence>
<dbReference type="EMBL" id="FOUP01000019">
    <property type="protein sequence ID" value="SFO61517.1"/>
    <property type="molecule type" value="Genomic_DNA"/>
</dbReference>
<dbReference type="AlphaFoldDB" id="A0A1I5ILP0"/>
<feature type="transmembrane region" description="Helical" evidence="1">
    <location>
        <begin position="66"/>
        <end position="83"/>
    </location>
</feature>
<feature type="transmembrane region" description="Helical" evidence="1">
    <location>
        <begin position="237"/>
        <end position="257"/>
    </location>
</feature>
<dbReference type="EMBL" id="RBXX01000002">
    <property type="protein sequence ID" value="RKT84046.1"/>
    <property type="molecule type" value="Genomic_DNA"/>
</dbReference>